<dbReference type="InterPro" id="IPR018200">
    <property type="entry name" value="USP_CS"/>
</dbReference>
<feature type="compositionally biased region" description="Polar residues" evidence="8">
    <location>
        <begin position="626"/>
        <end position="648"/>
    </location>
</feature>
<evidence type="ECO:0000256" key="3">
    <source>
        <dbReference type="ARBA" id="ARBA00012759"/>
    </source>
</evidence>
<keyword evidence="9" id="KW-0812">Transmembrane</keyword>
<dbReference type="Proteomes" id="UP001150538">
    <property type="component" value="Unassembled WGS sequence"/>
</dbReference>
<evidence type="ECO:0000256" key="2">
    <source>
        <dbReference type="ARBA" id="ARBA00009085"/>
    </source>
</evidence>
<dbReference type="EMBL" id="JANBPU010000069">
    <property type="protein sequence ID" value="KAJ1917516.1"/>
    <property type="molecule type" value="Genomic_DNA"/>
</dbReference>
<feature type="compositionally biased region" description="Acidic residues" evidence="8">
    <location>
        <begin position="145"/>
        <end position="157"/>
    </location>
</feature>
<dbReference type="InterPro" id="IPR001394">
    <property type="entry name" value="Peptidase_C19_UCH"/>
</dbReference>
<dbReference type="InterPro" id="IPR038765">
    <property type="entry name" value="Papain-like_cys_pep_sf"/>
</dbReference>
<evidence type="ECO:0000256" key="6">
    <source>
        <dbReference type="ARBA" id="ARBA00022801"/>
    </source>
</evidence>
<dbReference type="OrthoDB" id="2020758at2759"/>
<evidence type="ECO:0000256" key="5">
    <source>
        <dbReference type="ARBA" id="ARBA00022786"/>
    </source>
</evidence>
<name>A0A9W7ZVM6_9FUNG</name>
<dbReference type="Gene3D" id="3.90.70.10">
    <property type="entry name" value="Cysteine proteinases"/>
    <property type="match status" value="1"/>
</dbReference>
<dbReference type="AlphaFoldDB" id="A0A9W7ZVM6"/>
<protein>
    <recommendedName>
        <fullName evidence="3">ubiquitinyl hydrolase 1</fullName>
        <ecNumber evidence="3">3.4.19.12</ecNumber>
    </recommendedName>
</protein>
<dbReference type="GO" id="GO:0016579">
    <property type="term" value="P:protein deubiquitination"/>
    <property type="evidence" value="ECO:0007669"/>
    <property type="project" value="InterPro"/>
</dbReference>
<keyword evidence="4 11" id="KW-0645">Protease</keyword>
<evidence type="ECO:0000256" key="7">
    <source>
        <dbReference type="ARBA" id="ARBA00022807"/>
    </source>
</evidence>
<feature type="region of interest" description="Disordered" evidence="8">
    <location>
        <begin position="122"/>
        <end position="166"/>
    </location>
</feature>
<dbReference type="EC" id="3.4.19.12" evidence="3"/>
<feature type="region of interest" description="Disordered" evidence="8">
    <location>
        <begin position="622"/>
        <end position="648"/>
    </location>
</feature>
<evidence type="ECO:0000259" key="10">
    <source>
        <dbReference type="PROSITE" id="PS50235"/>
    </source>
</evidence>
<dbReference type="InterPro" id="IPR050164">
    <property type="entry name" value="Peptidase_C19"/>
</dbReference>
<dbReference type="GO" id="GO:0006508">
    <property type="term" value="P:proteolysis"/>
    <property type="evidence" value="ECO:0007669"/>
    <property type="project" value="UniProtKB-KW"/>
</dbReference>
<dbReference type="PROSITE" id="PS50235">
    <property type="entry name" value="USP_3"/>
    <property type="match status" value="1"/>
</dbReference>
<feature type="compositionally biased region" description="Basic and acidic residues" evidence="8">
    <location>
        <begin position="741"/>
        <end position="753"/>
    </location>
</feature>
<dbReference type="PANTHER" id="PTHR24006">
    <property type="entry name" value="UBIQUITIN CARBOXYL-TERMINAL HYDROLASE"/>
    <property type="match status" value="1"/>
</dbReference>
<comment type="caution">
    <text evidence="11">The sequence shown here is derived from an EMBL/GenBank/DDBJ whole genome shotgun (WGS) entry which is preliminary data.</text>
</comment>
<keyword evidence="9" id="KW-0472">Membrane</keyword>
<dbReference type="Pfam" id="PF00443">
    <property type="entry name" value="UCH"/>
    <property type="match status" value="1"/>
</dbReference>
<feature type="region of interest" description="Disordered" evidence="8">
    <location>
        <begin position="489"/>
        <end position="513"/>
    </location>
</feature>
<evidence type="ECO:0000256" key="4">
    <source>
        <dbReference type="ARBA" id="ARBA00022670"/>
    </source>
</evidence>
<feature type="transmembrane region" description="Helical" evidence="9">
    <location>
        <begin position="6"/>
        <end position="22"/>
    </location>
</feature>
<feature type="region of interest" description="Disordered" evidence="8">
    <location>
        <begin position="730"/>
        <end position="764"/>
    </location>
</feature>
<evidence type="ECO:0000313" key="12">
    <source>
        <dbReference type="Proteomes" id="UP001150538"/>
    </source>
</evidence>
<feature type="compositionally biased region" description="Acidic residues" evidence="8">
    <location>
        <begin position="496"/>
        <end position="510"/>
    </location>
</feature>
<gene>
    <name evidence="11" type="primary">UBP1</name>
    <name evidence="11" type="ORF">H4219_003149</name>
</gene>
<feature type="domain" description="USP" evidence="10">
    <location>
        <begin position="202"/>
        <end position="801"/>
    </location>
</feature>
<dbReference type="GO" id="GO:0005829">
    <property type="term" value="C:cytosol"/>
    <property type="evidence" value="ECO:0007669"/>
    <property type="project" value="TreeGrafter"/>
</dbReference>
<reference evidence="11" key="1">
    <citation type="submission" date="2022-07" db="EMBL/GenBank/DDBJ databases">
        <title>Phylogenomic reconstructions and comparative analyses of Kickxellomycotina fungi.</title>
        <authorList>
            <person name="Reynolds N.K."/>
            <person name="Stajich J.E."/>
            <person name="Barry K."/>
            <person name="Grigoriev I.V."/>
            <person name="Crous P."/>
            <person name="Smith M.E."/>
        </authorList>
    </citation>
    <scope>NUCLEOTIDE SEQUENCE</scope>
    <source>
        <strain evidence="11">NBRC 100468</strain>
    </source>
</reference>
<feature type="compositionally biased region" description="Acidic residues" evidence="8">
    <location>
        <begin position="122"/>
        <end position="137"/>
    </location>
</feature>
<proteinExistence type="inferred from homology"/>
<dbReference type="SUPFAM" id="SSF54001">
    <property type="entry name" value="Cysteine proteinases"/>
    <property type="match status" value="1"/>
</dbReference>
<comment type="catalytic activity">
    <reaction evidence="1">
        <text>Thiol-dependent hydrolysis of ester, thioester, amide, peptide and isopeptide bonds formed by the C-terminal Gly of ubiquitin (a 76-residue protein attached to proteins as an intracellular targeting signal).</text>
        <dbReference type="EC" id="3.4.19.12"/>
    </reaction>
</comment>
<accession>A0A9W7ZVM6</accession>
<sequence length="808" mass="89409">MLIVYFLGLYLVVIGVIIWVVIRQARDLGATKKTSLATTDKKVSSDKFHSRALRWILWVSTLGIYSKREKEKVWHYLTPEERKAWRQRRREEAQHTTAMAMLAAAQAAAAVAASITTNIDIGADDADNNEHNEEDDCGPSSSGNEETEGYDSDDSDYSDDHDNGKLLNRHMAMSNDTHSKSFRANKGFNIQLSIEDSEQMVYGLINTGNSCFLNSVLQALASSEYLQLYLTDVLECMDSINGRLAGVTIQASVTETLWETLCDINTTVKRDSSFQPFSMLTALNSKGKITDREQQDAQEAFQLISTSISEERLDIKRMLLPSLFNMDYTDNNNNNLDAGWKNGLIQGNTRDLVIKGSKTDSSFLNLPQSPFSGLIASRLSCTQCGYTEAVRHFGFDNISLTLPLTETCTLGQALSRFVGIEELYDVICRKCSLKKTLGLIITKINEIRGYISGNSNNPLVERYCGDSDLLPKKTAMQLKKRILLLESCDDGQSSSDDSDFSDGEGSDESCENTSLINGPVGKMDFYNALSTALRSQAEIVINALKTNVQQDLGGIELSRAYSPVSTKQVMFAKLPLTMCLHLSRSAITPDGMIVKNPCHVVFPEILDFSPYTTTGHLQTDPCAPISSITEPQNTDLGTRSNLGTPSPGSQPCLYRLQAAVVHIGSHSYGHFITYRRRPVLPPHLLSSGRSTPFMSSVSLVSLANDCSTRDSVFLDNPSLRESPEIDITAMAKRPGYPGQSSKDKGRPKGLDKHKNAKRKRGWKQAENMSAEWYLISDEDVQPVSLDTVLSANPYLLVYEQLPSPLTSR</sequence>
<keyword evidence="9" id="KW-1133">Transmembrane helix</keyword>
<dbReference type="GO" id="GO:0004843">
    <property type="term" value="F:cysteine-type deubiquitinase activity"/>
    <property type="evidence" value="ECO:0007669"/>
    <property type="project" value="UniProtKB-EC"/>
</dbReference>
<comment type="similarity">
    <text evidence="2">Belongs to the peptidase C19 family.</text>
</comment>
<evidence type="ECO:0000256" key="9">
    <source>
        <dbReference type="SAM" id="Phobius"/>
    </source>
</evidence>
<organism evidence="11 12">
    <name type="scientific">Mycoemilia scoparia</name>
    <dbReference type="NCBI Taxonomy" id="417184"/>
    <lineage>
        <taxon>Eukaryota</taxon>
        <taxon>Fungi</taxon>
        <taxon>Fungi incertae sedis</taxon>
        <taxon>Zoopagomycota</taxon>
        <taxon>Kickxellomycotina</taxon>
        <taxon>Kickxellomycetes</taxon>
        <taxon>Kickxellales</taxon>
        <taxon>Kickxellaceae</taxon>
        <taxon>Mycoemilia</taxon>
    </lineage>
</organism>
<evidence type="ECO:0000313" key="11">
    <source>
        <dbReference type="EMBL" id="KAJ1917516.1"/>
    </source>
</evidence>
<keyword evidence="12" id="KW-1185">Reference proteome</keyword>
<keyword evidence="7" id="KW-0788">Thiol protease</keyword>
<evidence type="ECO:0000256" key="8">
    <source>
        <dbReference type="SAM" id="MobiDB-lite"/>
    </source>
</evidence>
<keyword evidence="5" id="KW-0833">Ubl conjugation pathway</keyword>
<keyword evidence="6 11" id="KW-0378">Hydrolase</keyword>
<dbReference type="PANTHER" id="PTHR24006:SF888">
    <property type="entry name" value="UBIQUITIN CARBOXYL-TERMINAL HYDROLASE 30"/>
    <property type="match status" value="1"/>
</dbReference>
<dbReference type="GO" id="GO:0005634">
    <property type="term" value="C:nucleus"/>
    <property type="evidence" value="ECO:0007669"/>
    <property type="project" value="TreeGrafter"/>
</dbReference>
<evidence type="ECO:0000256" key="1">
    <source>
        <dbReference type="ARBA" id="ARBA00000707"/>
    </source>
</evidence>
<dbReference type="PROSITE" id="PS00972">
    <property type="entry name" value="USP_1"/>
    <property type="match status" value="1"/>
</dbReference>
<dbReference type="InterPro" id="IPR028889">
    <property type="entry name" value="USP"/>
</dbReference>